<keyword evidence="4" id="KW-0804">Transcription</keyword>
<dbReference type="EMBL" id="DXFW01000012">
    <property type="protein sequence ID" value="HIX05222.1"/>
    <property type="molecule type" value="Genomic_DNA"/>
</dbReference>
<comment type="similarity">
    <text evidence="1">Belongs to the BlaI transcriptional regulatory family.</text>
</comment>
<keyword evidence="2" id="KW-0805">Transcription regulation</keyword>
<evidence type="ECO:0000256" key="3">
    <source>
        <dbReference type="ARBA" id="ARBA00023125"/>
    </source>
</evidence>
<dbReference type="GO" id="GO:0045892">
    <property type="term" value="P:negative regulation of DNA-templated transcription"/>
    <property type="evidence" value="ECO:0007669"/>
    <property type="project" value="InterPro"/>
</dbReference>
<dbReference type="GO" id="GO:0003677">
    <property type="term" value="F:DNA binding"/>
    <property type="evidence" value="ECO:0007669"/>
    <property type="project" value="UniProtKB-KW"/>
</dbReference>
<dbReference type="Proteomes" id="UP000824193">
    <property type="component" value="Unassembled WGS sequence"/>
</dbReference>
<keyword evidence="3" id="KW-0238">DNA-binding</keyword>
<dbReference type="AlphaFoldDB" id="A0A9D1V325"/>
<name>A0A9D1V325_9FIRM</name>
<dbReference type="Gene3D" id="1.10.10.10">
    <property type="entry name" value="Winged helix-like DNA-binding domain superfamily/Winged helix DNA-binding domain"/>
    <property type="match status" value="1"/>
</dbReference>
<protein>
    <submittedName>
        <fullName evidence="5">BlaI/MecI/CopY family transcriptional regulator</fullName>
    </submittedName>
</protein>
<dbReference type="InterPro" id="IPR005650">
    <property type="entry name" value="BlaI_family"/>
</dbReference>
<dbReference type="InterPro" id="IPR036390">
    <property type="entry name" value="WH_DNA-bd_sf"/>
</dbReference>
<gene>
    <name evidence="5" type="ORF">H9865_03815</name>
</gene>
<accession>A0A9D1V325</accession>
<reference evidence="5" key="1">
    <citation type="journal article" date="2021" name="PeerJ">
        <title>Extensive microbial diversity within the chicken gut microbiome revealed by metagenomics and culture.</title>
        <authorList>
            <person name="Gilroy R."/>
            <person name="Ravi A."/>
            <person name="Getino M."/>
            <person name="Pursley I."/>
            <person name="Horton D.L."/>
            <person name="Alikhan N.F."/>
            <person name="Baker D."/>
            <person name="Gharbi K."/>
            <person name="Hall N."/>
            <person name="Watson M."/>
            <person name="Adriaenssens E.M."/>
            <person name="Foster-Nyarko E."/>
            <person name="Jarju S."/>
            <person name="Secka A."/>
            <person name="Antonio M."/>
            <person name="Oren A."/>
            <person name="Chaudhuri R.R."/>
            <person name="La Ragione R."/>
            <person name="Hildebrand F."/>
            <person name="Pallen M.J."/>
        </authorList>
    </citation>
    <scope>NUCLEOTIDE SEQUENCE</scope>
    <source>
        <strain evidence="5">2239</strain>
    </source>
</reference>
<dbReference type="Pfam" id="PF03965">
    <property type="entry name" value="Penicillinase_R"/>
    <property type="match status" value="1"/>
</dbReference>
<dbReference type="PIRSF" id="PIRSF019455">
    <property type="entry name" value="CopR_AtkY"/>
    <property type="match status" value="1"/>
</dbReference>
<evidence type="ECO:0000256" key="2">
    <source>
        <dbReference type="ARBA" id="ARBA00023015"/>
    </source>
</evidence>
<evidence type="ECO:0000256" key="4">
    <source>
        <dbReference type="ARBA" id="ARBA00023163"/>
    </source>
</evidence>
<evidence type="ECO:0000256" key="1">
    <source>
        <dbReference type="ARBA" id="ARBA00011046"/>
    </source>
</evidence>
<dbReference type="SUPFAM" id="SSF46785">
    <property type="entry name" value="Winged helix' DNA-binding domain"/>
    <property type="match status" value="1"/>
</dbReference>
<reference evidence="5" key="2">
    <citation type="submission" date="2021-04" db="EMBL/GenBank/DDBJ databases">
        <authorList>
            <person name="Gilroy R."/>
        </authorList>
    </citation>
    <scope>NUCLEOTIDE SEQUENCE</scope>
    <source>
        <strain evidence="5">2239</strain>
    </source>
</reference>
<sequence length="125" mass="14425">MEVPKVFESEYRLCLILWEHEPIKSSELVQMCREQLGWKPTTTYTVIKRLSERGVLKNENTVVTSLVSKDQVQAAEIDELVEKTFEGSLPAFVAAFTKHRRLSAKEVDEVQAMIDRFREEAEHDG</sequence>
<proteinExistence type="inferred from homology"/>
<dbReference type="Gene3D" id="1.10.4040.10">
    <property type="entry name" value="Penicillinase repressor domain"/>
    <property type="match status" value="1"/>
</dbReference>
<organism evidence="5 6">
    <name type="scientific">Candidatus Allofournierella pullicola</name>
    <dbReference type="NCBI Taxonomy" id="2838596"/>
    <lineage>
        <taxon>Bacteria</taxon>
        <taxon>Bacillati</taxon>
        <taxon>Bacillota</taxon>
        <taxon>Clostridia</taxon>
        <taxon>Eubacteriales</taxon>
        <taxon>Oscillospiraceae</taxon>
        <taxon>Allofournierella</taxon>
    </lineage>
</organism>
<evidence type="ECO:0000313" key="6">
    <source>
        <dbReference type="Proteomes" id="UP000824193"/>
    </source>
</evidence>
<dbReference type="InterPro" id="IPR036388">
    <property type="entry name" value="WH-like_DNA-bd_sf"/>
</dbReference>
<comment type="caution">
    <text evidence="5">The sequence shown here is derived from an EMBL/GenBank/DDBJ whole genome shotgun (WGS) entry which is preliminary data.</text>
</comment>
<evidence type="ECO:0000313" key="5">
    <source>
        <dbReference type="EMBL" id="HIX05222.1"/>
    </source>
</evidence>